<dbReference type="GO" id="GO:0016020">
    <property type="term" value="C:membrane"/>
    <property type="evidence" value="ECO:0007669"/>
    <property type="project" value="UniProtKB-SubCell"/>
</dbReference>
<dbReference type="PANTHER" id="PTHR22950">
    <property type="entry name" value="AMINO ACID TRANSPORTER"/>
    <property type="match status" value="1"/>
</dbReference>
<protein>
    <recommendedName>
        <fullName evidence="6">Amino acid transporter transmembrane domain-containing protein</fullName>
    </recommendedName>
</protein>
<proteinExistence type="predicted"/>
<dbReference type="InterPro" id="IPR013057">
    <property type="entry name" value="AA_transpt_TM"/>
</dbReference>
<dbReference type="GO" id="GO:0015179">
    <property type="term" value="F:L-amino acid transmembrane transporter activity"/>
    <property type="evidence" value="ECO:0007669"/>
    <property type="project" value="TreeGrafter"/>
</dbReference>
<evidence type="ECO:0000256" key="5">
    <source>
        <dbReference type="SAM" id="Phobius"/>
    </source>
</evidence>
<feature type="domain" description="Amino acid transporter transmembrane" evidence="6">
    <location>
        <begin position="1"/>
        <end position="120"/>
    </location>
</feature>
<keyword evidence="2 5" id="KW-0812">Transmembrane</keyword>
<evidence type="ECO:0000313" key="7">
    <source>
        <dbReference type="EMBL" id="GIQ92026.1"/>
    </source>
</evidence>
<accession>A0A9K3DAQ4</accession>
<evidence type="ECO:0000256" key="3">
    <source>
        <dbReference type="ARBA" id="ARBA00022989"/>
    </source>
</evidence>
<dbReference type="EMBL" id="BDIP01008813">
    <property type="protein sequence ID" value="GIQ92026.1"/>
    <property type="molecule type" value="Genomic_DNA"/>
</dbReference>
<evidence type="ECO:0000256" key="2">
    <source>
        <dbReference type="ARBA" id="ARBA00022692"/>
    </source>
</evidence>
<comment type="caution">
    <text evidence="7">The sequence shown here is derived from an EMBL/GenBank/DDBJ whole genome shotgun (WGS) entry which is preliminary data.</text>
</comment>
<sequence>GAGILALAYGLAESGLLLGLCLMALCVMLHRTSLRTIIRMTHVTGCATYKDLVRVLVGERVAYLVPLFGIAIYFGACVAYFMVAGDYLAQIVPSLSLFHARMVMSLPMLGLALLPSLDRL</sequence>
<dbReference type="Proteomes" id="UP000265618">
    <property type="component" value="Unassembled WGS sequence"/>
</dbReference>
<keyword evidence="8" id="KW-1185">Reference proteome</keyword>
<evidence type="ECO:0000313" key="8">
    <source>
        <dbReference type="Proteomes" id="UP000265618"/>
    </source>
</evidence>
<keyword evidence="4 5" id="KW-0472">Membrane</keyword>
<feature type="non-terminal residue" evidence="7">
    <location>
        <position position="120"/>
    </location>
</feature>
<evidence type="ECO:0000256" key="1">
    <source>
        <dbReference type="ARBA" id="ARBA00004141"/>
    </source>
</evidence>
<evidence type="ECO:0000256" key="4">
    <source>
        <dbReference type="ARBA" id="ARBA00023136"/>
    </source>
</evidence>
<name>A0A9K3DAQ4_9EUKA</name>
<comment type="subcellular location">
    <subcellularLocation>
        <location evidence="1">Membrane</location>
        <topology evidence="1">Multi-pass membrane protein</topology>
    </subcellularLocation>
</comment>
<dbReference type="OrthoDB" id="28208at2759"/>
<feature type="non-terminal residue" evidence="7">
    <location>
        <position position="1"/>
    </location>
</feature>
<dbReference type="Pfam" id="PF01490">
    <property type="entry name" value="Aa_trans"/>
    <property type="match status" value="1"/>
</dbReference>
<dbReference type="AlphaFoldDB" id="A0A9K3DAQ4"/>
<gene>
    <name evidence="7" type="ORF">KIPB_015560</name>
</gene>
<feature type="transmembrane region" description="Helical" evidence="5">
    <location>
        <begin position="6"/>
        <end position="30"/>
    </location>
</feature>
<keyword evidence="3 5" id="KW-1133">Transmembrane helix</keyword>
<reference evidence="7 8" key="1">
    <citation type="journal article" date="2018" name="PLoS ONE">
        <title>The draft genome of Kipferlia bialata reveals reductive genome evolution in fornicate parasites.</title>
        <authorList>
            <person name="Tanifuji G."/>
            <person name="Takabayashi S."/>
            <person name="Kume K."/>
            <person name="Takagi M."/>
            <person name="Nakayama T."/>
            <person name="Kamikawa R."/>
            <person name="Inagaki Y."/>
            <person name="Hashimoto T."/>
        </authorList>
    </citation>
    <scope>NUCLEOTIDE SEQUENCE [LARGE SCALE GENOMIC DNA]</scope>
    <source>
        <strain evidence="7">NY0173</strain>
    </source>
</reference>
<evidence type="ECO:0000259" key="6">
    <source>
        <dbReference type="Pfam" id="PF01490"/>
    </source>
</evidence>
<feature type="transmembrane region" description="Helical" evidence="5">
    <location>
        <begin position="61"/>
        <end position="83"/>
    </location>
</feature>
<feature type="transmembrane region" description="Helical" evidence="5">
    <location>
        <begin position="95"/>
        <end position="114"/>
    </location>
</feature>
<organism evidence="7 8">
    <name type="scientific">Kipferlia bialata</name>
    <dbReference type="NCBI Taxonomy" id="797122"/>
    <lineage>
        <taxon>Eukaryota</taxon>
        <taxon>Metamonada</taxon>
        <taxon>Carpediemonas-like organisms</taxon>
        <taxon>Kipferlia</taxon>
    </lineage>
</organism>